<name>A0A450YX73_9GAMM</name>
<accession>A0A450YX73</accession>
<keyword evidence="1" id="KW-0472">Membrane</keyword>
<feature type="transmembrane region" description="Helical" evidence="1">
    <location>
        <begin position="56"/>
        <end position="75"/>
    </location>
</feature>
<protein>
    <submittedName>
        <fullName evidence="2">Uncharacterized protein</fullName>
    </submittedName>
</protein>
<sequence>MTLNVNVNVNKPSVQGIVTARSTCESLQQPLTLIYIEQAVFAGERPSETRGCWADWIYKLIMLALAALGGIGHFMG</sequence>
<proteinExistence type="predicted"/>
<evidence type="ECO:0000313" key="2">
    <source>
        <dbReference type="EMBL" id="VFK46123.1"/>
    </source>
</evidence>
<organism evidence="2">
    <name type="scientific">Candidatus Kentrum sp. TC</name>
    <dbReference type="NCBI Taxonomy" id="2126339"/>
    <lineage>
        <taxon>Bacteria</taxon>
        <taxon>Pseudomonadati</taxon>
        <taxon>Pseudomonadota</taxon>
        <taxon>Gammaproteobacteria</taxon>
        <taxon>Candidatus Kentrum</taxon>
    </lineage>
</organism>
<keyword evidence="1" id="KW-1133">Transmembrane helix</keyword>
<gene>
    <name evidence="2" type="ORF">BECKTC1821D_GA0114238_102813</name>
</gene>
<dbReference type="AlphaFoldDB" id="A0A450YX73"/>
<keyword evidence="1" id="KW-0812">Transmembrane</keyword>
<dbReference type="EMBL" id="CAADFS010000028">
    <property type="protein sequence ID" value="VFK46123.1"/>
    <property type="molecule type" value="Genomic_DNA"/>
</dbReference>
<reference evidence="2" key="1">
    <citation type="submission" date="2019-02" db="EMBL/GenBank/DDBJ databases">
        <authorList>
            <person name="Gruber-Vodicka R. H."/>
            <person name="Seah K. B. B."/>
        </authorList>
    </citation>
    <scope>NUCLEOTIDE SEQUENCE</scope>
    <source>
        <strain evidence="2">BECK_BZ123</strain>
    </source>
</reference>
<evidence type="ECO:0000256" key="1">
    <source>
        <dbReference type="SAM" id="Phobius"/>
    </source>
</evidence>